<dbReference type="GO" id="GO:0010133">
    <property type="term" value="P:L-proline catabolic process to L-glutamate"/>
    <property type="evidence" value="ECO:0007669"/>
    <property type="project" value="InterPro"/>
</dbReference>
<feature type="active site" evidence="8 9">
    <location>
        <position position="735"/>
    </location>
</feature>
<comment type="pathway">
    <text evidence="1">Amino-acid degradation; L-proline degradation into L-glutamate; L-glutamate from L-proline: step 2/2.</text>
</comment>
<dbReference type="InterPro" id="IPR016160">
    <property type="entry name" value="Ald_DH_CS_CYS"/>
</dbReference>
<dbReference type="InterPro" id="IPR025703">
    <property type="entry name" value="Bifunct_PutA"/>
</dbReference>
<dbReference type="Gene3D" id="3.20.20.220">
    <property type="match status" value="1"/>
</dbReference>
<dbReference type="PANTHER" id="PTHR42862:SF1">
    <property type="entry name" value="DELTA-1-PYRROLINE-5-CARBOXYLATE DEHYDROGENASE 2, ISOFORM A-RELATED"/>
    <property type="match status" value="1"/>
</dbReference>
<dbReference type="SUPFAM" id="SSF51730">
    <property type="entry name" value="FAD-linked oxidoreductase"/>
    <property type="match status" value="1"/>
</dbReference>
<dbReference type="Gene3D" id="3.40.605.10">
    <property type="entry name" value="Aldehyde Dehydrogenase, Chain A, domain 1"/>
    <property type="match status" value="1"/>
</dbReference>
<keyword evidence="3 10" id="KW-0560">Oxidoreductase</keyword>
<evidence type="ECO:0000259" key="13">
    <source>
        <dbReference type="Pfam" id="PF01619"/>
    </source>
</evidence>
<reference evidence="15 16" key="1">
    <citation type="journal article" date="2017" name="ISME J.">
        <title>Energy and carbon metabolisms in a deep terrestrial subsurface fluid microbial community.</title>
        <authorList>
            <person name="Momper L."/>
            <person name="Jungbluth S.P."/>
            <person name="Lee M.D."/>
            <person name="Amend J.P."/>
        </authorList>
    </citation>
    <scope>NUCLEOTIDE SEQUENCE [LARGE SCALE GENOMIC DNA]</scope>
    <source>
        <strain evidence="15">SURF_5</strain>
    </source>
</reference>
<dbReference type="SUPFAM" id="SSF53720">
    <property type="entry name" value="ALDH-like"/>
    <property type="match status" value="1"/>
</dbReference>
<dbReference type="InterPro" id="IPR041514">
    <property type="entry name" value="PutA_N"/>
</dbReference>
<dbReference type="FunFam" id="3.40.309.10:FF:000005">
    <property type="entry name" value="1-pyrroline-5-carboxylate dehydrogenase 1"/>
    <property type="match status" value="1"/>
</dbReference>
<feature type="domain" description="Aldehyde dehydrogenase" evidence="12">
    <location>
        <begin position="502"/>
        <end position="960"/>
    </location>
</feature>
<feature type="active site" evidence="8">
    <location>
        <position position="769"/>
    </location>
</feature>
<comment type="similarity">
    <text evidence="7">Belongs to the aldehyde dehydrogenase family. RocA subfamily.</text>
</comment>
<dbReference type="PROSITE" id="PS00070">
    <property type="entry name" value="ALDEHYDE_DEHYDR_CYS"/>
    <property type="match status" value="1"/>
</dbReference>
<evidence type="ECO:0000256" key="2">
    <source>
        <dbReference type="ARBA" id="ARBA00012884"/>
    </source>
</evidence>
<dbReference type="EC" id="1.2.1.88" evidence="2"/>
<dbReference type="GO" id="GO:0003700">
    <property type="term" value="F:DNA-binding transcription factor activity"/>
    <property type="evidence" value="ECO:0007669"/>
    <property type="project" value="InterPro"/>
</dbReference>
<keyword evidence="4" id="KW-0520">NAD</keyword>
<dbReference type="Pfam" id="PF01619">
    <property type="entry name" value="Pro_dh"/>
    <property type="match status" value="1"/>
</dbReference>
<dbReference type="InterPro" id="IPR015590">
    <property type="entry name" value="Aldehyde_DH_dom"/>
</dbReference>
<dbReference type="GO" id="GO:0004657">
    <property type="term" value="F:proline dehydrogenase activity"/>
    <property type="evidence" value="ECO:0007669"/>
    <property type="project" value="InterPro"/>
</dbReference>
<dbReference type="InterPro" id="IPR029041">
    <property type="entry name" value="FAD-linked_oxidoreductase-like"/>
</dbReference>
<dbReference type="InterPro" id="IPR016161">
    <property type="entry name" value="Ald_DH/histidinol_DH"/>
</dbReference>
<dbReference type="InterPro" id="IPR002872">
    <property type="entry name" value="Proline_DH_dom"/>
</dbReference>
<dbReference type="InterPro" id="IPR016163">
    <property type="entry name" value="Ald_DH_C"/>
</dbReference>
<dbReference type="NCBIfam" id="TIGR01237">
    <property type="entry name" value="D1pyr5carbox2"/>
    <property type="match status" value="1"/>
</dbReference>
<evidence type="ECO:0000256" key="6">
    <source>
        <dbReference type="ARBA" id="ARBA00048142"/>
    </source>
</evidence>
<feature type="domain" description="Proline utilization A N-terminal" evidence="14">
    <location>
        <begin position="7"/>
        <end position="119"/>
    </location>
</feature>
<evidence type="ECO:0000256" key="4">
    <source>
        <dbReference type="ARBA" id="ARBA00023027"/>
    </source>
</evidence>
<dbReference type="FunFam" id="3.40.605.10:FF:000045">
    <property type="entry name" value="1-pyrroline-5-carboxylate dehydrogenase 1"/>
    <property type="match status" value="1"/>
</dbReference>
<name>A0A3A4NI72_ABYX5</name>
<dbReference type="Proteomes" id="UP000265882">
    <property type="component" value="Unassembled WGS sequence"/>
</dbReference>
<evidence type="ECO:0000256" key="3">
    <source>
        <dbReference type="ARBA" id="ARBA00023002"/>
    </source>
</evidence>
<feature type="region of interest" description="Disordered" evidence="11">
    <location>
        <begin position="430"/>
        <end position="456"/>
    </location>
</feature>
<dbReference type="Pfam" id="PF18083">
    <property type="entry name" value="PutA_N"/>
    <property type="match status" value="1"/>
</dbReference>
<dbReference type="InterPro" id="IPR005932">
    <property type="entry name" value="RocA"/>
</dbReference>
<dbReference type="InterPro" id="IPR016162">
    <property type="entry name" value="Ald_DH_N"/>
</dbReference>
<comment type="caution">
    <text evidence="15">The sequence shown here is derived from an EMBL/GenBank/DDBJ whole genome shotgun (WGS) entry which is preliminary data.</text>
</comment>
<evidence type="ECO:0000256" key="7">
    <source>
        <dbReference type="ARBA" id="ARBA00061617"/>
    </source>
</evidence>
<dbReference type="PIRSF" id="PIRSF000197">
    <property type="entry name" value="Bifunct_PutA"/>
    <property type="match status" value="1"/>
</dbReference>
<comment type="catalytic activity">
    <reaction evidence="6">
        <text>L-glutamate 5-semialdehyde + NAD(+) + H2O = L-glutamate + NADH + 2 H(+)</text>
        <dbReference type="Rhea" id="RHEA:30235"/>
        <dbReference type="ChEBI" id="CHEBI:15377"/>
        <dbReference type="ChEBI" id="CHEBI:15378"/>
        <dbReference type="ChEBI" id="CHEBI:29985"/>
        <dbReference type="ChEBI" id="CHEBI:57540"/>
        <dbReference type="ChEBI" id="CHEBI:57945"/>
        <dbReference type="ChEBI" id="CHEBI:58066"/>
        <dbReference type="EC" id="1.2.1.88"/>
    </reaction>
</comment>
<gene>
    <name evidence="15" type="primary">pruA</name>
    <name evidence="15" type="ORF">C4520_11585</name>
</gene>
<dbReference type="EMBL" id="QZKU01000078">
    <property type="protein sequence ID" value="RJP20297.1"/>
    <property type="molecule type" value="Genomic_DNA"/>
</dbReference>
<evidence type="ECO:0000256" key="9">
    <source>
        <dbReference type="PROSITE-ProRule" id="PRU10007"/>
    </source>
</evidence>
<evidence type="ECO:0000313" key="15">
    <source>
        <dbReference type="EMBL" id="RJP20297.1"/>
    </source>
</evidence>
<dbReference type="Pfam" id="PF00171">
    <property type="entry name" value="Aldedh"/>
    <property type="match status" value="1"/>
</dbReference>
<evidence type="ECO:0000259" key="14">
    <source>
        <dbReference type="Pfam" id="PF18083"/>
    </source>
</evidence>
<proteinExistence type="inferred from homology"/>
<evidence type="ECO:0000256" key="8">
    <source>
        <dbReference type="PIRSR" id="PIRSR000197-1"/>
    </source>
</evidence>
<dbReference type="PANTHER" id="PTHR42862">
    <property type="entry name" value="DELTA-1-PYRROLINE-5-CARBOXYLATE DEHYDROGENASE 1, ISOFORM A-RELATED"/>
    <property type="match status" value="1"/>
</dbReference>
<dbReference type="AlphaFoldDB" id="A0A3A4NI72"/>
<evidence type="ECO:0000313" key="16">
    <source>
        <dbReference type="Proteomes" id="UP000265882"/>
    </source>
</evidence>
<dbReference type="CDD" id="cd07124">
    <property type="entry name" value="ALDH_PutA-P5CDH-RocA"/>
    <property type="match status" value="1"/>
</dbReference>
<dbReference type="Gene3D" id="3.40.309.10">
    <property type="entry name" value="Aldehyde Dehydrogenase, Chain A, domain 2"/>
    <property type="match status" value="1"/>
</dbReference>
<accession>A0A3A4NI72</accession>
<dbReference type="GO" id="GO:0009898">
    <property type="term" value="C:cytoplasmic side of plasma membrane"/>
    <property type="evidence" value="ECO:0007669"/>
    <property type="project" value="TreeGrafter"/>
</dbReference>
<feature type="domain" description="Proline dehydrogenase" evidence="13">
    <location>
        <begin position="132"/>
        <end position="419"/>
    </location>
</feature>
<evidence type="ECO:0000256" key="1">
    <source>
        <dbReference type="ARBA" id="ARBA00004786"/>
    </source>
</evidence>
<dbReference type="GO" id="GO:0003842">
    <property type="term" value="F:L-glutamate gamma-semialdehyde dehydrogenase activity"/>
    <property type="evidence" value="ECO:0007669"/>
    <property type="project" value="UniProtKB-EC"/>
</dbReference>
<evidence type="ECO:0000256" key="5">
    <source>
        <dbReference type="ARBA" id="ARBA00032259"/>
    </source>
</evidence>
<dbReference type="InterPro" id="IPR050485">
    <property type="entry name" value="Proline_metab_enzyme"/>
</dbReference>
<evidence type="ECO:0000256" key="10">
    <source>
        <dbReference type="RuleBase" id="RU003345"/>
    </source>
</evidence>
<evidence type="ECO:0000259" key="12">
    <source>
        <dbReference type="Pfam" id="PF00171"/>
    </source>
</evidence>
<dbReference type="NCBIfam" id="NF002852">
    <property type="entry name" value="PRK03137.1"/>
    <property type="match status" value="1"/>
</dbReference>
<evidence type="ECO:0000256" key="11">
    <source>
        <dbReference type="SAM" id="MobiDB-lite"/>
    </source>
</evidence>
<protein>
    <recommendedName>
        <fullName evidence="5">L-glutamate gamma-semialdehyde dehydrogenase</fullName>
        <ecNumber evidence="2">1.2.1.88</ecNumber>
    </recommendedName>
    <alternativeName>
        <fullName evidence="5">L-glutamate gamma-semialdehyde dehydrogenase</fullName>
    </alternativeName>
</protein>
<organism evidence="15 16">
    <name type="scientific">Abyssobacteria bacterium (strain SURF_5)</name>
    <dbReference type="NCBI Taxonomy" id="2093360"/>
    <lineage>
        <taxon>Bacteria</taxon>
        <taxon>Pseudomonadati</taxon>
        <taxon>Candidatus Hydrogenedentota</taxon>
        <taxon>Candidatus Abyssobacteria</taxon>
    </lineage>
</organism>
<dbReference type="PROSITE" id="PS00687">
    <property type="entry name" value="ALDEHYDE_DEHYDR_GLU"/>
    <property type="match status" value="1"/>
</dbReference>
<dbReference type="InterPro" id="IPR029510">
    <property type="entry name" value="Ald_DH_CS_GLU"/>
</dbReference>
<sequence>MDASALELRTKAIGYRLFSDVEEKAPSIFQSQWWENQLLEWAMKNSAMKTQMLRFVDIFPALHTPRQIVSHLRQYFPSSNREFPAFLRIGLEAASPTAVSRSLLARETAAMMTRMARKFIAGADIEEALGVLRNIRAEGMTYTLDLLGEAVVSEVEADRYMDDYIRVLGILGAHADLATHNISIKLSSLYSQFDPLNESGSKRIVKQRLRQIFRAARQIGAFVNIDMEQYAFGGLTLRIAKEFLEEEEFRDFPDAGVVIQAYLRESEAMLEDVIRWVRRRGTPITVRLVKGAYWDFELIHARLMDWPAPVFKKKNETDANFERLTGILLRNYPAIKTAIGSHNIRSIAHAMACAESLGIEPSGLEFQMLFGMGDSIKRAILKSAYPLRVYTPIGELLPGMAYLVRRLLENTSNESFLRQDYFMGVPPEELLKNPQDSEPAAVLSRTPPKRSVDEFENEPLTDFSRVESVDKMRKALDAVAAELGRTYPMVIGKEKLEGKEIAVSINPSRTDQVVGRIAQASIADADHALQTAQIAFEAWQAVSPENRAKYLFRAAEIMAARRVELAALKVYEVGKGWREADADVAEAIDYLRYYGRQMIRLNAQTLTARLPGETNEYIYRGRGVGLIIAPWNFPLAILTGMSSAAVVAGNAVILKPAEQSPIIAAHLMQIYEEAGIPAGVVNLLPGPGQPLGEYLVKSPDVSFIAFTGSQEVGLRIDRLAAEHPARNAVKRVIAEMGGKNAVIIDESADLDDAVLGVTASAFSYQGQKCSAASRVIVLDSVYDTFLPRLIEAARSLKVGPAEDPGAQVGPVIDNDALQKILGYIKLGKEQARLVLETDVSHLRDGFYVGPTIFADVAPESPLAQEEIFGPVLAVIRARDFEDALHIANATRFGLTGGLYSRTPKHVELARRRFLVGNLYINRKITGAIVRRQPFGGFKMSGVGSKAGGPDYLIQFMLPQTISENVMRRGFAPLEEYDV</sequence>